<evidence type="ECO:0000256" key="20">
    <source>
        <dbReference type="ARBA" id="ARBA00049161"/>
    </source>
</evidence>
<dbReference type="NCBIfam" id="TIGR01499">
    <property type="entry name" value="folC"/>
    <property type="match status" value="1"/>
</dbReference>
<evidence type="ECO:0000256" key="19">
    <source>
        <dbReference type="ARBA" id="ARBA00049035"/>
    </source>
</evidence>
<comment type="pathway">
    <text evidence="2">Cofactor biosynthesis; tetrahydrofolate biosynthesis; 7,8-dihydrofolate from 2-amino-4-hydroxy-6-hydroxymethyl-7,8-dihydropteridine diphosphate and 4-aminobenzoate: step 2/2.</text>
</comment>
<dbReference type="GO" id="GO:0004326">
    <property type="term" value="F:tetrahydrofolylpolyglutamate synthase activity"/>
    <property type="evidence" value="ECO:0007669"/>
    <property type="project" value="UniProtKB-EC"/>
</dbReference>
<dbReference type="RefSeq" id="WP_195772268.1">
    <property type="nucleotide sequence ID" value="NZ_VTDN01000019.1"/>
</dbReference>
<keyword evidence="10 21" id="KW-0547">Nucleotide-binding</keyword>
<evidence type="ECO:0000256" key="4">
    <source>
        <dbReference type="ARBA" id="ARBA00008276"/>
    </source>
</evidence>
<organism evidence="24 25">
    <name type="scientific">Acinetobacter pollinis</name>
    <dbReference type="NCBI Taxonomy" id="2605270"/>
    <lineage>
        <taxon>Bacteria</taxon>
        <taxon>Pseudomonadati</taxon>
        <taxon>Pseudomonadota</taxon>
        <taxon>Gammaproteobacteria</taxon>
        <taxon>Moraxellales</taxon>
        <taxon>Moraxellaceae</taxon>
        <taxon>Acinetobacter</taxon>
    </lineage>
</organism>
<dbReference type="InterPro" id="IPR036615">
    <property type="entry name" value="Mur_ligase_C_dom_sf"/>
</dbReference>
<evidence type="ECO:0000256" key="3">
    <source>
        <dbReference type="ARBA" id="ARBA00005150"/>
    </source>
</evidence>
<evidence type="ECO:0000256" key="12">
    <source>
        <dbReference type="ARBA" id="ARBA00022842"/>
    </source>
</evidence>
<keyword evidence="12" id="KW-0460">Magnesium</keyword>
<comment type="function">
    <text evidence="1">Functions in two distinct reactions of the de novo folate biosynthetic pathway. Catalyzes the addition of a glutamate residue to dihydropteroate (7,8-dihydropteroate or H2Pte) to form dihydrofolate (7,8-dihydrofolate monoglutamate or H2Pte-Glu). Also catalyzes successive additions of L-glutamate to tetrahydrofolate or 10-formyltetrahydrofolate or 5,10-methylenetetrahydrofolate, leading to folylpolyglutamate derivatives.</text>
</comment>
<evidence type="ECO:0000259" key="22">
    <source>
        <dbReference type="Pfam" id="PF02875"/>
    </source>
</evidence>
<dbReference type="InterPro" id="IPR001645">
    <property type="entry name" value="Folylpolyglutamate_synth"/>
</dbReference>
<evidence type="ECO:0000256" key="21">
    <source>
        <dbReference type="PIRNR" id="PIRNR001563"/>
    </source>
</evidence>
<evidence type="ECO:0000256" key="1">
    <source>
        <dbReference type="ARBA" id="ARBA00002714"/>
    </source>
</evidence>
<dbReference type="EC" id="6.3.2.17" evidence="6"/>
<keyword evidence="11 21" id="KW-0067">ATP-binding</keyword>
<keyword evidence="9" id="KW-0479">Metal-binding</keyword>
<evidence type="ECO:0000256" key="6">
    <source>
        <dbReference type="ARBA" id="ARBA00013025"/>
    </source>
</evidence>
<dbReference type="InterPro" id="IPR018109">
    <property type="entry name" value="Folylpolyglutamate_synth_CS"/>
</dbReference>
<dbReference type="SUPFAM" id="SSF53623">
    <property type="entry name" value="MurD-like peptide ligases, catalytic domain"/>
    <property type="match status" value="1"/>
</dbReference>
<dbReference type="EMBL" id="VTDN01000019">
    <property type="protein sequence ID" value="MEB5477884.1"/>
    <property type="molecule type" value="Genomic_DNA"/>
</dbReference>
<evidence type="ECO:0000256" key="17">
    <source>
        <dbReference type="ARBA" id="ARBA00047493"/>
    </source>
</evidence>
<comment type="catalytic activity">
    <reaction evidence="17">
        <text>(6S)-5,6,7,8-tetrahydrofolyl-(gamma-L-Glu)(n) + L-glutamate + ATP = (6S)-5,6,7,8-tetrahydrofolyl-(gamma-L-Glu)(n+1) + ADP + phosphate + H(+)</text>
        <dbReference type="Rhea" id="RHEA:10580"/>
        <dbReference type="Rhea" id="RHEA-COMP:14738"/>
        <dbReference type="Rhea" id="RHEA-COMP:14740"/>
        <dbReference type="ChEBI" id="CHEBI:15378"/>
        <dbReference type="ChEBI" id="CHEBI:29985"/>
        <dbReference type="ChEBI" id="CHEBI:30616"/>
        <dbReference type="ChEBI" id="CHEBI:43474"/>
        <dbReference type="ChEBI" id="CHEBI:141005"/>
        <dbReference type="ChEBI" id="CHEBI:456216"/>
        <dbReference type="EC" id="6.3.2.17"/>
    </reaction>
</comment>
<evidence type="ECO:0000256" key="9">
    <source>
        <dbReference type="ARBA" id="ARBA00022723"/>
    </source>
</evidence>
<keyword evidence="8 21" id="KW-0436">Ligase</keyword>
<keyword evidence="13" id="KW-0289">Folate biosynthesis</keyword>
<dbReference type="PANTHER" id="PTHR11136:SF0">
    <property type="entry name" value="DIHYDROFOLATE SYNTHETASE-RELATED"/>
    <property type="match status" value="1"/>
</dbReference>
<protein>
    <recommendedName>
        <fullName evidence="7">Dihydrofolate synthase/folylpolyglutamate synthase</fullName>
        <ecNumber evidence="5">6.3.2.12</ecNumber>
        <ecNumber evidence="6">6.3.2.17</ecNumber>
    </recommendedName>
    <alternativeName>
        <fullName evidence="16">Folylpoly-gamma-glutamate synthetase-dihydrofolate synthetase</fullName>
    </alternativeName>
    <alternativeName>
        <fullName evidence="14">Folylpolyglutamate synthetase</fullName>
    </alternativeName>
    <alternativeName>
        <fullName evidence="15">Tetrahydrofolylpolyglutamate synthase</fullName>
    </alternativeName>
</protein>
<dbReference type="NCBIfam" id="NF008101">
    <property type="entry name" value="PRK10846.1"/>
    <property type="match status" value="1"/>
</dbReference>
<proteinExistence type="inferred from homology"/>
<evidence type="ECO:0000256" key="13">
    <source>
        <dbReference type="ARBA" id="ARBA00022909"/>
    </source>
</evidence>
<sequence>MNTMKEWLNYIDSLHGQNIDMGLERIKAVAAKMNVLKPAPFVFLVGGTNGKGTTCHTLEMTLLKSGYKVGVYSSPVIEEYNESVRIQNQQLDDASFVQAFKYINQIRGDISLTPFEFNTLAAFFLIQQNQSDVAIIEVGMGGATDATNIIDVDISILTNVALDHVDWLGQNRDEIGTTKAGIFRENKIALVGDQNPPESVINYIQEIQAKGLIRNKDWIIQNKNETSWSLSIQGNTYATDLPIPLMPLENTALALVALKESQLNFKLDVFKQVLIEDNLPGRFQVIDRPNKATVILDVAHNPASADYLRKKLEAFPKIGKYIFVVGLLKNKDIEGVIQLTQTLSDQWYCAGLEDGPRSSNVKDISKYLANAHEYGHIKDAWQAADISADPSDVIVVFGSFKAVSPVLQQL</sequence>
<evidence type="ECO:0000256" key="10">
    <source>
        <dbReference type="ARBA" id="ARBA00022741"/>
    </source>
</evidence>
<dbReference type="InterPro" id="IPR004101">
    <property type="entry name" value="Mur_ligase_C"/>
</dbReference>
<dbReference type="Gene3D" id="3.40.1190.10">
    <property type="entry name" value="Mur-like, catalytic domain"/>
    <property type="match status" value="1"/>
</dbReference>
<evidence type="ECO:0000313" key="24">
    <source>
        <dbReference type="EMBL" id="MEB5477884.1"/>
    </source>
</evidence>
<evidence type="ECO:0000313" key="25">
    <source>
        <dbReference type="Proteomes" id="UP001339883"/>
    </source>
</evidence>
<evidence type="ECO:0000256" key="16">
    <source>
        <dbReference type="ARBA" id="ARBA00032510"/>
    </source>
</evidence>
<comment type="caution">
    <text evidence="24">The sequence shown here is derived from an EMBL/GenBank/DDBJ whole genome shotgun (WGS) entry which is preliminary data.</text>
</comment>
<dbReference type="Pfam" id="PF08245">
    <property type="entry name" value="Mur_ligase_M"/>
    <property type="match status" value="1"/>
</dbReference>
<feature type="domain" description="Mur ligase central" evidence="23">
    <location>
        <begin position="45"/>
        <end position="210"/>
    </location>
</feature>
<dbReference type="SUPFAM" id="SSF53244">
    <property type="entry name" value="MurD-like peptide ligases, peptide-binding domain"/>
    <property type="match status" value="1"/>
</dbReference>
<reference evidence="24 25" key="1">
    <citation type="submission" date="2019-08" db="EMBL/GenBank/DDBJ databases">
        <title>Five species of Acinetobacter isolated from floral nectar and animal pollinators.</title>
        <authorList>
            <person name="Hendry T.A."/>
        </authorList>
    </citation>
    <scope>NUCLEOTIDE SEQUENCE [LARGE SCALE GENOMIC DNA]</scope>
    <source>
        <strain evidence="24 25">MD18.27</strain>
    </source>
</reference>
<evidence type="ECO:0000256" key="18">
    <source>
        <dbReference type="ARBA" id="ARBA00047808"/>
    </source>
</evidence>
<name>A0ABU6DVK9_9GAMM</name>
<dbReference type="Gene3D" id="3.90.190.20">
    <property type="entry name" value="Mur ligase, C-terminal domain"/>
    <property type="match status" value="1"/>
</dbReference>
<gene>
    <name evidence="24" type="primary">folC</name>
    <name evidence="24" type="ORF">I2F25_12700</name>
</gene>
<feature type="domain" description="Mur ligase C-terminal" evidence="22">
    <location>
        <begin position="281"/>
        <end position="400"/>
    </location>
</feature>
<dbReference type="InterPro" id="IPR013221">
    <property type="entry name" value="Mur_ligase_cen"/>
</dbReference>
<accession>A0ABU6DVK9</accession>
<dbReference type="Pfam" id="PF02875">
    <property type="entry name" value="Mur_ligase_C"/>
    <property type="match status" value="1"/>
</dbReference>
<dbReference type="PROSITE" id="PS01012">
    <property type="entry name" value="FOLYLPOLYGLU_SYNT_2"/>
    <property type="match status" value="1"/>
</dbReference>
<evidence type="ECO:0000256" key="2">
    <source>
        <dbReference type="ARBA" id="ARBA00004799"/>
    </source>
</evidence>
<evidence type="ECO:0000256" key="11">
    <source>
        <dbReference type="ARBA" id="ARBA00022840"/>
    </source>
</evidence>
<comment type="pathway">
    <text evidence="3">Cofactor biosynthesis; tetrahydrofolylpolyglutamate biosynthesis.</text>
</comment>
<comment type="catalytic activity">
    <reaction evidence="19">
        <text>(6R)-5,10-methylenetetrahydrofolyl-(gamma-L-Glu)(n) + L-glutamate + ATP = (6R)-5,10-methylenetetrahydrofolyl-(gamma-L-Glu)(n+1) + ADP + phosphate + H(+)</text>
        <dbReference type="Rhea" id="RHEA:51912"/>
        <dbReference type="Rhea" id="RHEA-COMP:13257"/>
        <dbReference type="Rhea" id="RHEA-COMP:13258"/>
        <dbReference type="ChEBI" id="CHEBI:15378"/>
        <dbReference type="ChEBI" id="CHEBI:29985"/>
        <dbReference type="ChEBI" id="CHEBI:30616"/>
        <dbReference type="ChEBI" id="CHEBI:43474"/>
        <dbReference type="ChEBI" id="CHEBI:136572"/>
        <dbReference type="ChEBI" id="CHEBI:456216"/>
        <dbReference type="EC" id="6.3.2.17"/>
    </reaction>
</comment>
<evidence type="ECO:0000256" key="14">
    <source>
        <dbReference type="ARBA" id="ARBA00030048"/>
    </source>
</evidence>
<comment type="similarity">
    <text evidence="4 21">Belongs to the folylpolyglutamate synthase family.</text>
</comment>
<dbReference type="EC" id="6.3.2.12" evidence="5"/>
<dbReference type="GO" id="GO:0008841">
    <property type="term" value="F:dihydrofolate synthase activity"/>
    <property type="evidence" value="ECO:0007669"/>
    <property type="project" value="UniProtKB-EC"/>
</dbReference>
<comment type="catalytic activity">
    <reaction evidence="20">
        <text>7,8-dihydropteroate + L-glutamate + ATP = 7,8-dihydrofolate + ADP + phosphate + H(+)</text>
        <dbReference type="Rhea" id="RHEA:23584"/>
        <dbReference type="ChEBI" id="CHEBI:15378"/>
        <dbReference type="ChEBI" id="CHEBI:17839"/>
        <dbReference type="ChEBI" id="CHEBI:29985"/>
        <dbReference type="ChEBI" id="CHEBI:30616"/>
        <dbReference type="ChEBI" id="CHEBI:43474"/>
        <dbReference type="ChEBI" id="CHEBI:57451"/>
        <dbReference type="ChEBI" id="CHEBI:456216"/>
        <dbReference type="EC" id="6.3.2.12"/>
    </reaction>
</comment>
<evidence type="ECO:0000256" key="5">
    <source>
        <dbReference type="ARBA" id="ARBA00013023"/>
    </source>
</evidence>
<dbReference type="InterPro" id="IPR036565">
    <property type="entry name" value="Mur-like_cat_sf"/>
</dbReference>
<keyword evidence="25" id="KW-1185">Reference proteome</keyword>
<evidence type="ECO:0000256" key="15">
    <source>
        <dbReference type="ARBA" id="ARBA00030592"/>
    </source>
</evidence>
<evidence type="ECO:0000259" key="23">
    <source>
        <dbReference type="Pfam" id="PF08245"/>
    </source>
</evidence>
<comment type="catalytic activity">
    <reaction evidence="18">
        <text>10-formyltetrahydrofolyl-(gamma-L-Glu)(n) + L-glutamate + ATP = 10-formyltetrahydrofolyl-(gamma-L-Glu)(n+1) + ADP + phosphate + H(+)</text>
        <dbReference type="Rhea" id="RHEA:51904"/>
        <dbReference type="Rhea" id="RHEA-COMP:13088"/>
        <dbReference type="Rhea" id="RHEA-COMP:14300"/>
        <dbReference type="ChEBI" id="CHEBI:15378"/>
        <dbReference type="ChEBI" id="CHEBI:29985"/>
        <dbReference type="ChEBI" id="CHEBI:30616"/>
        <dbReference type="ChEBI" id="CHEBI:43474"/>
        <dbReference type="ChEBI" id="CHEBI:134413"/>
        <dbReference type="ChEBI" id="CHEBI:456216"/>
        <dbReference type="EC" id="6.3.2.17"/>
    </reaction>
</comment>
<dbReference type="PANTHER" id="PTHR11136">
    <property type="entry name" value="FOLYLPOLYGLUTAMATE SYNTHASE-RELATED"/>
    <property type="match status" value="1"/>
</dbReference>
<dbReference type="Proteomes" id="UP001339883">
    <property type="component" value="Unassembled WGS sequence"/>
</dbReference>
<evidence type="ECO:0000256" key="7">
    <source>
        <dbReference type="ARBA" id="ARBA00019357"/>
    </source>
</evidence>
<evidence type="ECO:0000256" key="8">
    <source>
        <dbReference type="ARBA" id="ARBA00022598"/>
    </source>
</evidence>
<dbReference type="PIRSF" id="PIRSF001563">
    <property type="entry name" value="Folylpolyglu_synth"/>
    <property type="match status" value="1"/>
</dbReference>